<feature type="region of interest" description="Disordered" evidence="3">
    <location>
        <begin position="204"/>
        <end position="229"/>
    </location>
</feature>
<evidence type="ECO:0000256" key="2">
    <source>
        <dbReference type="ARBA" id="ARBA00022833"/>
    </source>
</evidence>
<feature type="compositionally biased region" description="Polar residues" evidence="3">
    <location>
        <begin position="208"/>
        <end position="217"/>
    </location>
</feature>
<evidence type="ECO:0000256" key="4">
    <source>
        <dbReference type="SAM" id="Phobius"/>
    </source>
</evidence>
<dbReference type="GO" id="GO:0046872">
    <property type="term" value="F:metal ion binding"/>
    <property type="evidence" value="ECO:0007669"/>
    <property type="project" value="UniProtKB-KW"/>
</dbReference>
<feature type="compositionally biased region" description="Basic and acidic residues" evidence="3">
    <location>
        <begin position="399"/>
        <end position="413"/>
    </location>
</feature>
<evidence type="ECO:0000313" key="6">
    <source>
        <dbReference type="EMBL" id="VEU38305.1"/>
    </source>
</evidence>
<dbReference type="Gene3D" id="3.30.60.20">
    <property type="match status" value="1"/>
</dbReference>
<evidence type="ECO:0000259" key="5">
    <source>
        <dbReference type="PROSITE" id="PS50081"/>
    </source>
</evidence>
<feature type="region of interest" description="Disordered" evidence="3">
    <location>
        <begin position="78"/>
        <end position="97"/>
    </location>
</feature>
<protein>
    <recommendedName>
        <fullName evidence="5">Phorbol-ester/DAG-type domain-containing protein</fullName>
    </recommendedName>
</protein>
<dbReference type="InterPro" id="IPR002219">
    <property type="entry name" value="PKC_DAG/PE"/>
</dbReference>
<keyword evidence="7" id="KW-1185">Reference proteome</keyword>
<feature type="region of interest" description="Disordered" evidence="3">
    <location>
        <begin position="966"/>
        <end position="989"/>
    </location>
</feature>
<evidence type="ECO:0000256" key="1">
    <source>
        <dbReference type="ARBA" id="ARBA00022723"/>
    </source>
</evidence>
<gene>
    <name evidence="6" type="ORF">PSNMU_V1.4_AUG-EV-PASAV3_0051250</name>
</gene>
<feature type="transmembrane region" description="Helical" evidence="4">
    <location>
        <begin position="867"/>
        <end position="885"/>
    </location>
</feature>
<accession>A0A448Z8C7</accession>
<proteinExistence type="predicted"/>
<dbReference type="OrthoDB" id="5973539at2759"/>
<keyword evidence="4" id="KW-0472">Membrane</keyword>
<organism evidence="6 7">
    <name type="scientific">Pseudo-nitzschia multistriata</name>
    <dbReference type="NCBI Taxonomy" id="183589"/>
    <lineage>
        <taxon>Eukaryota</taxon>
        <taxon>Sar</taxon>
        <taxon>Stramenopiles</taxon>
        <taxon>Ochrophyta</taxon>
        <taxon>Bacillariophyta</taxon>
        <taxon>Bacillariophyceae</taxon>
        <taxon>Bacillariophycidae</taxon>
        <taxon>Bacillariales</taxon>
        <taxon>Bacillariaceae</taxon>
        <taxon>Pseudo-nitzschia</taxon>
    </lineage>
</organism>
<dbReference type="PROSITE" id="PS50081">
    <property type="entry name" value="ZF_DAG_PE_2"/>
    <property type="match status" value="1"/>
</dbReference>
<feature type="region of interest" description="Disordered" evidence="3">
    <location>
        <begin position="331"/>
        <end position="419"/>
    </location>
</feature>
<sequence>MDWDMNQELFEEEESEFDDVSEISEIDLVTEVTKLNFEIDDEITKLNFVCDIESDNEGDYCEDIDAGSSAVLATNYDTITPGKNGRNPRTSNRHQNEASRNGFEIKGPLVLWDDDDDDVYGGSFPLSSANASGCNAHGVVHVRLLRARNLPCPVGSSVGATISLNPYKGKVKSSRSKAFPGNLLDHGVCVRWGREPRQPRAFTEHYRNGSNHNSQYRDSILRDDDDGEEDDENILSMVNAWNGPSSPVPSINIDLTFSPLGLGIFDFTMASIELSSEVLIQRPRVWRTRWCPMKVNASSLSQTSYHHNYNDDPFLRIQALFEPSVSSGGPLEHKVLPSLSQTQVSSSTKQRTNEQKSATISPSPPLSGRTLLIENETDPNEIATTDSNGLLSVYQPGETHQEKEAKKSDEQSQKQDTGSFWDTKELALMNIETTSLEEDISTVASKKTTASQKTARAAAAFVKPHLLRTERYLVPTRCAVCSKLLVGIFGKGIGFRCEVCHIDCCSDCRLHVDLKVPCGSELATDIVEASFQNKMSPSGFLSYIAPDEAYEQKRQSMLEGEEAFVQPSGRMNPSSAIIASKQSLAMTGYTKGSQSPMAQNGGTRSAIEGIGRCRFEIVSACLFLKNTKTWSDYGTDAETQPLRRGDYYVRVSMTDSDRSARTPTLQKTGGMPHFRSAEMRFPVSHYGVAFRIDVVEADRDTIIGSALLTTQGILQEQRDAYIAEHGISLLQFLNGPIPWMGTRKMKLPLQSGIKVGAKTDDFYALNSKDSSSQQKGLISGWVDVYVGVEEFYSRMYGSNPIECPKRPPADLNMAVFSNCITRITAIMDDLNYAISLYQYMVSWENPVWTAFTLIVFQWLCRRFNSEYIGSLPILFFVLFLGYCAFQRNQGKIKGRYIKKEIETMQKVEGNSVGYEIYRPRGTITVTVSKGRNLLSQEFGIAGKTSCKVVWDPLRFADEDTKERIVQSDKSADGSFEMGNTPTIYTSDPDWNELEESGIAKRLNQLLPSTANDFFESSSAIDTSSEVKSLSFPILQSTNTADLRTDDGETLEPWESSQGAIVIQVRFQDFFNNIPGFDYVMGEVVFSIRELATEVEVKGWYQILDVGTTTNVRLEDHEVDGEDAFCGTTLNPPRIYVHLKWDPPAESSVDDPTETDREMSHAIQEELVRSSILMKENKVNLVDSSIGSVSKAFGIGGTIQVVQNTLGSIIDLVEGVMNLLNFTDPYKSSTIFVGSFLVWVVFCIIPTRYLILSAGLVQYGVSFVDRYGKALGIIGGKTPVESTLQIEHDKSSNEEDKNGKGSPFAIKVANAIRSIPTNEDLRKAYFWESRQLGTAKAKKYTVEKRESRLKKLWKAKWHSTMKILVQDNEMDNNQQPVFQWDSGFAVVQGHRFIWWKSVNDFDDGELPSGKVIMSGHAGLGGPSPIEMRKLDKEKELPLCLTIFGRGSGGQERITMLLPERSVKQNLENTILHSASFKRD</sequence>
<keyword evidence="1" id="KW-0479">Metal-binding</keyword>
<keyword evidence="4" id="KW-1133">Transmembrane helix</keyword>
<dbReference type="Proteomes" id="UP000291116">
    <property type="component" value="Unassembled WGS sequence"/>
</dbReference>
<dbReference type="SUPFAM" id="SSF57889">
    <property type="entry name" value="Cysteine-rich domain"/>
    <property type="match status" value="1"/>
</dbReference>
<keyword evidence="4" id="KW-0812">Transmembrane</keyword>
<evidence type="ECO:0000256" key="3">
    <source>
        <dbReference type="SAM" id="MobiDB-lite"/>
    </source>
</evidence>
<reference evidence="6 7" key="1">
    <citation type="submission" date="2019-01" db="EMBL/GenBank/DDBJ databases">
        <authorList>
            <person name="Ferrante I. M."/>
        </authorList>
    </citation>
    <scope>NUCLEOTIDE SEQUENCE [LARGE SCALE GENOMIC DNA]</scope>
    <source>
        <strain evidence="6 7">B856</strain>
    </source>
</reference>
<feature type="domain" description="Phorbol-ester/DAG-type" evidence="5">
    <location>
        <begin position="464"/>
        <end position="518"/>
    </location>
</feature>
<keyword evidence="2" id="KW-0862">Zinc</keyword>
<feature type="transmembrane region" description="Helical" evidence="4">
    <location>
        <begin position="1230"/>
        <end position="1250"/>
    </location>
</feature>
<dbReference type="EMBL" id="CAACVS010000163">
    <property type="protein sequence ID" value="VEU38305.1"/>
    <property type="molecule type" value="Genomic_DNA"/>
</dbReference>
<dbReference type="InterPro" id="IPR046349">
    <property type="entry name" value="C1-like_sf"/>
</dbReference>
<name>A0A448Z8C7_9STRA</name>
<evidence type="ECO:0000313" key="7">
    <source>
        <dbReference type="Proteomes" id="UP000291116"/>
    </source>
</evidence>
<feature type="compositionally biased region" description="Polar residues" evidence="3">
    <location>
        <begin position="338"/>
        <end position="361"/>
    </location>
</feature>